<gene>
    <name evidence="1" type="ORF">GCM10017786_12980</name>
</gene>
<evidence type="ECO:0000313" key="1">
    <source>
        <dbReference type="EMBL" id="GHE83328.1"/>
    </source>
</evidence>
<dbReference type="RefSeq" id="WP_191243496.1">
    <property type="nucleotide sequence ID" value="NZ_BNAU01000001.1"/>
</dbReference>
<sequence length="168" mass="17998">MATATDALTDPERQFLGCLMQLPARPARRLLAGMRAADFASGMAAHVLQLAIEVVAAEQTPAPVALYAHAVATGQAPGEKRREWLSGWLADTYRDAPPPALADQLKAVLLEAAWRRALLAHARRIEQAVSGSPTEVLRELADDTAAVDELWTRYRAAIAVPARLGVAA</sequence>
<comment type="caution">
    <text evidence="1">The sequence shown here is derived from an EMBL/GenBank/DDBJ whole genome shotgun (WGS) entry which is preliminary data.</text>
</comment>
<accession>A0ABQ3IG23</accession>
<dbReference type="InterPro" id="IPR016136">
    <property type="entry name" value="DNA_helicase_N/primase_C"/>
</dbReference>
<dbReference type="Gene3D" id="1.10.860.10">
    <property type="entry name" value="DNAb Helicase, Chain A"/>
    <property type="match status" value="1"/>
</dbReference>
<dbReference type="Proteomes" id="UP000605897">
    <property type="component" value="Unassembled WGS sequence"/>
</dbReference>
<organism evidence="1 2">
    <name type="scientific">Amycolatopsis deserti</name>
    <dbReference type="NCBI Taxonomy" id="185696"/>
    <lineage>
        <taxon>Bacteria</taxon>
        <taxon>Bacillati</taxon>
        <taxon>Actinomycetota</taxon>
        <taxon>Actinomycetes</taxon>
        <taxon>Pseudonocardiales</taxon>
        <taxon>Pseudonocardiaceae</taxon>
        <taxon>Amycolatopsis</taxon>
    </lineage>
</organism>
<keyword evidence="2" id="KW-1185">Reference proteome</keyword>
<evidence type="ECO:0000313" key="2">
    <source>
        <dbReference type="Proteomes" id="UP000605897"/>
    </source>
</evidence>
<name>A0ABQ3IG23_9PSEU</name>
<reference evidence="2" key="1">
    <citation type="journal article" date="2019" name="Int. J. Syst. Evol. Microbiol.">
        <title>The Global Catalogue of Microorganisms (GCM) 10K type strain sequencing project: providing services to taxonomists for standard genome sequencing and annotation.</title>
        <authorList>
            <consortium name="The Broad Institute Genomics Platform"/>
            <consortium name="The Broad Institute Genome Sequencing Center for Infectious Disease"/>
            <person name="Wu L."/>
            <person name="Ma J."/>
        </authorList>
    </citation>
    <scope>NUCLEOTIDE SEQUENCE [LARGE SCALE GENOMIC DNA]</scope>
    <source>
        <strain evidence="2">CGMCC 4.7677</strain>
    </source>
</reference>
<protein>
    <submittedName>
        <fullName evidence="1">Uncharacterized protein</fullName>
    </submittedName>
</protein>
<dbReference type="EMBL" id="BNAU01000001">
    <property type="protein sequence ID" value="GHE83328.1"/>
    <property type="molecule type" value="Genomic_DNA"/>
</dbReference>
<proteinExistence type="predicted"/>